<dbReference type="PANTHER" id="PTHR44943">
    <property type="entry name" value="CELLULOSE SYNTHASE OPERON PROTEIN C"/>
    <property type="match status" value="1"/>
</dbReference>
<evidence type="ECO:0000313" key="7">
    <source>
        <dbReference type="Proteomes" id="UP000054921"/>
    </source>
</evidence>
<feature type="domain" description="PIK-related kinase FAT" evidence="5">
    <location>
        <begin position="70"/>
        <end position="211"/>
    </location>
</feature>
<evidence type="ECO:0000256" key="3">
    <source>
        <dbReference type="PROSITE-ProRule" id="PRU00339"/>
    </source>
</evidence>
<evidence type="ECO:0000256" key="2">
    <source>
        <dbReference type="ARBA" id="ARBA00022803"/>
    </source>
</evidence>
<name>A0A0W0SI77_9GAMM</name>
<accession>A0A0W0SI77</accession>
<dbReference type="InterPro" id="IPR003151">
    <property type="entry name" value="PIK-rel_kinase_FAT"/>
</dbReference>
<evidence type="ECO:0000259" key="5">
    <source>
        <dbReference type="Pfam" id="PF02259"/>
    </source>
</evidence>
<feature type="repeat" description="TPR" evidence="3">
    <location>
        <begin position="36"/>
        <end position="69"/>
    </location>
</feature>
<proteinExistence type="predicted"/>
<dbReference type="Pfam" id="PF02259">
    <property type="entry name" value="FAT"/>
    <property type="match status" value="1"/>
</dbReference>
<dbReference type="InterPro" id="IPR011990">
    <property type="entry name" value="TPR-like_helical_dom_sf"/>
</dbReference>
<sequence length="375" mass="42410">MFNTFHSAGVKAFDQKNYGIAKDFFLQAINKNPEVAESYFYLGQCFFFGDEKQQAIPPLKKFIELRQTNSDEVANIAYAFDLLGQCYETQNRDSAALKCYETATKIYPSGASAWNNMGLFYMKSAQHYLEADLTNSAKLFKGAYAFIKKALELCCNNPVFLHSLASWYEQYVELLGRVVEDEETVQKNIASSFNDAIDYYRKALSACSEQDVALRNIILSNLTECLAQYGHHFYQNKDYKKAQETYLAALSLDPEHLVVMNQIGMALSKQEHYLEARHYFSSILDITEDKQEIADAYLNIACTHRLEKEWDKAEKALSDAKKFAPEDASIAEEEIKLNESKSAALLVSTPQTLFGNSNSDSQIVSKTGPESSFSI</sequence>
<dbReference type="PROSITE" id="PS50005">
    <property type="entry name" value="TPR"/>
    <property type="match status" value="3"/>
</dbReference>
<dbReference type="SMART" id="SM00028">
    <property type="entry name" value="TPR"/>
    <property type="match status" value="7"/>
</dbReference>
<evidence type="ECO:0000313" key="6">
    <source>
        <dbReference type="EMBL" id="KTC82629.1"/>
    </source>
</evidence>
<comment type="caution">
    <text evidence="6">The sequence shown here is derived from an EMBL/GenBank/DDBJ whole genome shotgun (WGS) entry which is preliminary data.</text>
</comment>
<dbReference type="AlphaFoldDB" id="A0A0W0SI77"/>
<dbReference type="Proteomes" id="UP000054921">
    <property type="component" value="Unassembled WGS sequence"/>
</dbReference>
<feature type="region of interest" description="Disordered" evidence="4">
    <location>
        <begin position="354"/>
        <end position="375"/>
    </location>
</feature>
<feature type="repeat" description="TPR" evidence="3">
    <location>
        <begin position="223"/>
        <end position="256"/>
    </location>
</feature>
<protein>
    <submittedName>
        <fullName evidence="6">Photosystem I assembly protein Ycf3</fullName>
    </submittedName>
</protein>
<keyword evidence="2 3" id="KW-0802">TPR repeat</keyword>
<dbReference type="InterPro" id="IPR051685">
    <property type="entry name" value="Ycf3/AcsC/BcsC/TPR_MFPF"/>
</dbReference>
<dbReference type="Pfam" id="PF13174">
    <property type="entry name" value="TPR_6"/>
    <property type="match status" value="1"/>
</dbReference>
<dbReference type="PATRIC" id="fig|28084.5.peg.332"/>
<dbReference type="Gene3D" id="1.25.40.10">
    <property type="entry name" value="Tetratricopeptide repeat domain"/>
    <property type="match status" value="4"/>
</dbReference>
<feature type="repeat" description="TPR" evidence="3">
    <location>
        <begin position="77"/>
        <end position="110"/>
    </location>
</feature>
<reference evidence="6 7" key="1">
    <citation type="submission" date="2015-11" db="EMBL/GenBank/DDBJ databases">
        <title>Genomic analysis of 38 Legionella species identifies large and diverse effector repertoires.</title>
        <authorList>
            <person name="Burstein D."/>
            <person name="Amaro F."/>
            <person name="Zusman T."/>
            <person name="Lifshitz Z."/>
            <person name="Cohen O."/>
            <person name="Gilbert J.A."/>
            <person name="Pupko T."/>
            <person name="Shuman H.A."/>
            <person name="Segal G."/>
        </authorList>
    </citation>
    <scope>NUCLEOTIDE SEQUENCE [LARGE SCALE GENOMIC DNA]</scope>
    <source>
        <strain evidence="6 7">ORW</strain>
    </source>
</reference>
<gene>
    <name evidence="6" type="ORF">Lche_0309</name>
</gene>
<dbReference type="SUPFAM" id="SSF48452">
    <property type="entry name" value="TPR-like"/>
    <property type="match status" value="2"/>
</dbReference>
<dbReference type="EMBL" id="LNXW01000008">
    <property type="protein sequence ID" value="KTC82629.1"/>
    <property type="molecule type" value="Genomic_DNA"/>
</dbReference>
<dbReference type="STRING" id="28084.Lche_0309"/>
<dbReference type="RefSeq" id="WP_058387272.1">
    <property type="nucleotide sequence ID" value="NZ_LNXW01000008.1"/>
</dbReference>
<dbReference type="PANTHER" id="PTHR44943:SF8">
    <property type="entry name" value="TPR REPEAT-CONTAINING PROTEIN MJ0263"/>
    <property type="match status" value="1"/>
</dbReference>
<evidence type="ECO:0000256" key="4">
    <source>
        <dbReference type="SAM" id="MobiDB-lite"/>
    </source>
</evidence>
<dbReference type="InterPro" id="IPR019734">
    <property type="entry name" value="TPR_rpt"/>
</dbReference>
<keyword evidence="1" id="KW-0677">Repeat</keyword>
<organism evidence="6 7">
    <name type="scientific">Legionella cherrii</name>
    <dbReference type="NCBI Taxonomy" id="28084"/>
    <lineage>
        <taxon>Bacteria</taxon>
        <taxon>Pseudomonadati</taxon>
        <taxon>Pseudomonadota</taxon>
        <taxon>Gammaproteobacteria</taxon>
        <taxon>Legionellales</taxon>
        <taxon>Legionellaceae</taxon>
        <taxon>Legionella</taxon>
    </lineage>
</organism>
<evidence type="ECO:0000256" key="1">
    <source>
        <dbReference type="ARBA" id="ARBA00022737"/>
    </source>
</evidence>
<dbReference type="Pfam" id="PF13181">
    <property type="entry name" value="TPR_8"/>
    <property type="match status" value="1"/>
</dbReference>